<organism evidence="2 3">
    <name type="scientific">Dreissena polymorpha</name>
    <name type="common">Zebra mussel</name>
    <name type="synonym">Mytilus polymorpha</name>
    <dbReference type="NCBI Taxonomy" id="45954"/>
    <lineage>
        <taxon>Eukaryota</taxon>
        <taxon>Metazoa</taxon>
        <taxon>Spiralia</taxon>
        <taxon>Lophotrochozoa</taxon>
        <taxon>Mollusca</taxon>
        <taxon>Bivalvia</taxon>
        <taxon>Autobranchia</taxon>
        <taxon>Heteroconchia</taxon>
        <taxon>Euheterodonta</taxon>
        <taxon>Imparidentia</taxon>
        <taxon>Neoheterodontei</taxon>
        <taxon>Myida</taxon>
        <taxon>Dreissenoidea</taxon>
        <taxon>Dreissenidae</taxon>
        <taxon>Dreissena</taxon>
    </lineage>
</organism>
<dbReference type="AlphaFoldDB" id="A0A9D3YH92"/>
<feature type="region of interest" description="Disordered" evidence="1">
    <location>
        <begin position="1"/>
        <end position="46"/>
    </location>
</feature>
<protein>
    <submittedName>
        <fullName evidence="2">Uncharacterized protein</fullName>
    </submittedName>
</protein>
<evidence type="ECO:0000256" key="1">
    <source>
        <dbReference type="SAM" id="MobiDB-lite"/>
    </source>
</evidence>
<accession>A0A9D3YH92</accession>
<evidence type="ECO:0000313" key="3">
    <source>
        <dbReference type="Proteomes" id="UP000828390"/>
    </source>
</evidence>
<reference evidence="2" key="1">
    <citation type="journal article" date="2019" name="bioRxiv">
        <title>The Genome of the Zebra Mussel, Dreissena polymorpha: A Resource for Invasive Species Research.</title>
        <authorList>
            <person name="McCartney M.A."/>
            <person name="Auch B."/>
            <person name="Kono T."/>
            <person name="Mallez S."/>
            <person name="Zhang Y."/>
            <person name="Obille A."/>
            <person name="Becker A."/>
            <person name="Abrahante J.E."/>
            <person name="Garbe J."/>
            <person name="Badalamenti J.P."/>
            <person name="Herman A."/>
            <person name="Mangelson H."/>
            <person name="Liachko I."/>
            <person name="Sullivan S."/>
            <person name="Sone E.D."/>
            <person name="Koren S."/>
            <person name="Silverstein K.A.T."/>
            <person name="Beckman K.B."/>
            <person name="Gohl D.M."/>
        </authorList>
    </citation>
    <scope>NUCLEOTIDE SEQUENCE</scope>
    <source>
        <strain evidence="2">Duluth1</strain>
        <tissue evidence="2">Whole animal</tissue>
    </source>
</reference>
<dbReference type="EMBL" id="JAIWYP010000015">
    <property type="protein sequence ID" value="KAH3700011.1"/>
    <property type="molecule type" value="Genomic_DNA"/>
</dbReference>
<sequence length="56" mass="6188">MDELDTRPAVKELSKAIDSLSCGKPQEETTPHLGQSNTEQKTTIHKPLPNFLLSVL</sequence>
<keyword evidence="3" id="KW-1185">Reference proteome</keyword>
<reference evidence="2" key="2">
    <citation type="submission" date="2020-11" db="EMBL/GenBank/DDBJ databases">
        <authorList>
            <person name="McCartney M.A."/>
            <person name="Auch B."/>
            <person name="Kono T."/>
            <person name="Mallez S."/>
            <person name="Becker A."/>
            <person name="Gohl D.M."/>
            <person name="Silverstein K.A.T."/>
            <person name="Koren S."/>
            <person name="Bechman K.B."/>
            <person name="Herman A."/>
            <person name="Abrahante J.E."/>
            <person name="Garbe J."/>
        </authorList>
    </citation>
    <scope>NUCLEOTIDE SEQUENCE</scope>
    <source>
        <strain evidence="2">Duluth1</strain>
        <tissue evidence="2">Whole animal</tissue>
    </source>
</reference>
<proteinExistence type="predicted"/>
<name>A0A9D3YH92_DREPO</name>
<gene>
    <name evidence="2" type="ORF">DPMN_074974</name>
</gene>
<comment type="caution">
    <text evidence="2">The sequence shown here is derived from an EMBL/GenBank/DDBJ whole genome shotgun (WGS) entry which is preliminary data.</text>
</comment>
<feature type="compositionally biased region" description="Basic and acidic residues" evidence="1">
    <location>
        <begin position="1"/>
        <end position="15"/>
    </location>
</feature>
<evidence type="ECO:0000313" key="2">
    <source>
        <dbReference type="EMBL" id="KAH3700011.1"/>
    </source>
</evidence>
<feature type="compositionally biased region" description="Polar residues" evidence="1">
    <location>
        <begin position="32"/>
        <end position="41"/>
    </location>
</feature>
<dbReference type="Proteomes" id="UP000828390">
    <property type="component" value="Unassembled WGS sequence"/>
</dbReference>